<dbReference type="GO" id="GO:0008270">
    <property type="term" value="F:zinc ion binding"/>
    <property type="evidence" value="ECO:0007669"/>
    <property type="project" value="InterPro"/>
</dbReference>
<protein>
    <recommendedName>
        <fullName evidence="1">CCHC-type domain-containing protein</fullName>
    </recommendedName>
</protein>
<dbReference type="GO" id="GO:0003676">
    <property type="term" value="F:nucleic acid binding"/>
    <property type="evidence" value="ECO:0007669"/>
    <property type="project" value="InterPro"/>
</dbReference>
<gene>
    <name evidence="2" type="ORF">CR513_56185</name>
</gene>
<keyword evidence="3" id="KW-1185">Reference proteome</keyword>
<comment type="caution">
    <text evidence="2">The sequence shown here is derived from an EMBL/GenBank/DDBJ whole genome shotgun (WGS) entry which is preliminary data.</text>
</comment>
<reference evidence="2" key="1">
    <citation type="submission" date="2018-05" db="EMBL/GenBank/DDBJ databases">
        <title>Draft genome of Mucuna pruriens seed.</title>
        <authorList>
            <person name="Nnadi N.E."/>
            <person name="Vos R."/>
            <person name="Hasami M.H."/>
            <person name="Devisetty U.K."/>
            <person name="Aguiy J.C."/>
        </authorList>
    </citation>
    <scope>NUCLEOTIDE SEQUENCE [LARGE SCALE GENOMIC DNA]</scope>
    <source>
        <strain evidence="2">JCA_2017</strain>
    </source>
</reference>
<feature type="domain" description="CCHC-type" evidence="1">
    <location>
        <begin position="13"/>
        <end position="29"/>
    </location>
</feature>
<dbReference type="InterPro" id="IPR036875">
    <property type="entry name" value="Znf_CCHC_sf"/>
</dbReference>
<feature type="non-terminal residue" evidence="2">
    <location>
        <position position="1"/>
    </location>
</feature>
<sequence length="151" mass="17022">MPSPSAPRTSSTICFKCLGEGHIAFQCSNKKAMIVREDGEVANDSSHGETSTSRSQIVEEAKTHRGNIFHSSCHVLGNLYSIIIDGVVTYEDKVLYNLMLMETTHLLLGRPWKYDRKVIHYGVTNNFTFVHMGQKVVLKTFVSKWGSRRSK</sequence>
<evidence type="ECO:0000313" key="2">
    <source>
        <dbReference type="EMBL" id="RDX65181.1"/>
    </source>
</evidence>
<dbReference type="Proteomes" id="UP000257109">
    <property type="component" value="Unassembled WGS sequence"/>
</dbReference>
<dbReference type="InterPro" id="IPR001878">
    <property type="entry name" value="Znf_CCHC"/>
</dbReference>
<organism evidence="2 3">
    <name type="scientific">Mucuna pruriens</name>
    <name type="common">Velvet bean</name>
    <name type="synonym">Dolichos pruriens</name>
    <dbReference type="NCBI Taxonomy" id="157652"/>
    <lineage>
        <taxon>Eukaryota</taxon>
        <taxon>Viridiplantae</taxon>
        <taxon>Streptophyta</taxon>
        <taxon>Embryophyta</taxon>
        <taxon>Tracheophyta</taxon>
        <taxon>Spermatophyta</taxon>
        <taxon>Magnoliopsida</taxon>
        <taxon>eudicotyledons</taxon>
        <taxon>Gunneridae</taxon>
        <taxon>Pentapetalae</taxon>
        <taxon>rosids</taxon>
        <taxon>fabids</taxon>
        <taxon>Fabales</taxon>
        <taxon>Fabaceae</taxon>
        <taxon>Papilionoideae</taxon>
        <taxon>50 kb inversion clade</taxon>
        <taxon>NPAAA clade</taxon>
        <taxon>indigoferoid/millettioid clade</taxon>
        <taxon>Phaseoleae</taxon>
        <taxon>Mucuna</taxon>
    </lineage>
</organism>
<dbReference type="OrthoDB" id="1747743at2759"/>
<name>A0A371EGL5_MUCPR</name>
<dbReference type="AlphaFoldDB" id="A0A371EGL5"/>
<dbReference type="PANTHER" id="PTHR35046:SF9">
    <property type="entry name" value="RNA-DIRECTED DNA POLYMERASE"/>
    <property type="match status" value="1"/>
</dbReference>
<dbReference type="EMBL" id="QJKJ01014024">
    <property type="protein sequence ID" value="RDX65181.1"/>
    <property type="molecule type" value="Genomic_DNA"/>
</dbReference>
<evidence type="ECO:0000313" key="3">
    <source>
        <dbReference type="Proteomes" id="UP000257109"/>
    </source>
</evidence>
<evidence type="ECO:0000259" key="1">
    <source>
        <dbReference type="SMART" id="SM00343"/>
    </source>
</evidence>
<dbReference type="SMART" id="SM00343">
    <property type="entry name" value="ZnF_C2HC"/>
    <property type="match status" value="1"/>
</dbReference>
<proteinExistence type="predicted"/>
<accession>A0A371EGL5</accession>
<dbReference type="SUPFAM" id="SSF57756">
    <property type="entry name" value="Retrovirus zinc finger-like domains"/>
    <property type="match status" value="1"/>
</dbReference>
<dbReference type="PANTHER" id="PTHR35046">
    <property type="entry name" value="ZINC KNUCKLE (CCHC-TYPE) FAMILY PROTEIN"/>
    <property type="match status" value="1"/>
</dbReference>